<keyword evidence="2" id="KW-0489">Methyltransferase</keyword>
<dbReference type="EMBL" id="CP092109">
    <property type="protein sequence ID" value="UWZ80630.1"/>
    <property type="molecule type" value="Genomic_DNA"/>
</dbReference>
<gene>
    <name evidence="10" type="ORF">L9S41_04330</name>
</gene>
<evidence type="ECO:0000313" key="10">
    <source>
        <dbReference type="EMBL" id="UWZ80630.1"/>
    </source>
</evidence>
<evidence type="ECO:0000256" key="1">
    <source>
        <dbReference type="ARBA" id="ARBA00001966"/>
    </source>
</evidence>
<evidence type="ECO:0000256" key="2">
    <source>
        <dbReference type="ARBA" id="ARBA00022603"/>
    </source>
</evidence>
<dbReference type="Gene3D" id="3.40.50.280">
    <property type="entry name" value="Cobalamin-binding domain"/>
    <property type="match status" value="1"/>
</dbReference>
<feature type="domain" description="B12-binding" evidence="8">
    <location>
        <begin position="44"/>
        <end position="144"/>
    </location>
</feature>
<name>A0ABY5ZRZ6_9BACT</name>
<organism evidence="10 11">
    <name type="scientific">Geoalkalibacter halelectricus</name>
    <dbReference type="NCBI Taxonomy" id="2847045"/>
    <lineage>
        <taxon>Bacteria</taxon>
        <taxon>Pseudomonadati</taxon>
        <taxon>Thermodesulfobacteriota</taxon>
        <taxon>Desulfuromonadia</taxon>
        <taxon>Desulfuromonadales</taxon>
        <taxon>Geoalkalibacteraceae</taxon>
        <taxon>Geoalkalibacter</taxon>
    </lineage>
</organism>
<evidence type="ECO:0000256" key="4">
    <source>
        <dbReference type="ARBA" id="ARBA00022691"/>
    </source>
</evidence>
<accession>A0ABY5ZRZ6</accession>
<comment type="cofactor">
    <cofactor evidence="1">
        <name>[4Fe-4S] cluster</name>
        <dbReference type="ChEBI" id="CHEBI:49883"/>
    </cofactor>
</comment>
<dbReference type="InterPro" id="IPR007197">
    <property type="entry name" value="rSAM"/>
</dbReference>
<dbReference type="PROSITE" id="PS51918">
    <property type="entry name" value="RADICAL_SAM"/>
    <property type="match status" value="1"/>
</dbReference>
<dbReference type="InterPro" id="IPR006638">
    <property type="entry name" value="Elp3/MiaA/NifB-like_rSAM"/>
</dbReference>
<dbReference type="Pfam" id="PF04055">
    <property type="entry name" value="Radical_SAM"/>
    <property type="match status" value="1"/>
</dbReference>
<dbReference type="InterPro" id="IPR058240">
    <property type="entry name" value="rSAM_sf"/>
</dbReference>
<keyword evidence="11" id="KW-1185">Reference proteome</keyword>
<dbReference type="CDD" id="cd01335">
    <property type="entry name" value="Radical_SAM"/>
    <property type="match status" value="1"/>
</dbReference>
<reference evidence="10" key="1">
    <citation type="journal article" date="2022" name="Environ. Microbiol.">
        <title>Geoalkalibacter halelectricus SAP #1 sp. nov. possessing extracellular electron transfer and mineral#reducing capabilities from a haloalkaline environment.</title>
        <authorList>
            <person name="Yadav S."/>
            <person name="Singh R."/>
            <person name="Sundharam S.S."/>
            <person name="Chaudhary S."/>
            <person name="Krishnamurthi S."/>
            <person name="Patil S.A."/>
        </authorList>
    </citation>
    <scope>NUCLEOTIDE SEQUENCE</scope>
    <source>
        <strain evidence="10">SAP-1</strain>
    </source>
</reference>
<dbReference type="InterPro" id="IPR023404">
    <property type="entry name" value="rSAM_horseshoe"/>
</dbReference>
<dbReference type="InterPro" id="IPR051198">
    <property type="entry name" value="BchE-like"/>
</dbReference>
<keyword evidence="3" id="KW-0808">Transferase</keyword>
<evidence type="ECO:0000256" key="7">
    <source>
        <dbReference type="ARBA" id="ARBA00023014"/>
    </source>
</evidence>
<evidence type="ECO:0000256" key="3">
    <source>
        <dbReference type="ARBA" id="ARBA00022679"/>
    </source>
</evidence>
<dbReference type="Gene3D" id="3.80.30.20">
    <property type="entry name" value="tm_1862 like domain"/>
    <property type="match status" value="1"/>
</dbReference>
<dbReference type="PANTHER" id="PTHR43409">
    <property type="entry name" value="ANAEROBIC MAGNESIUM-PROTOPORPHYRIN IX MONOMETHYL ESTER CYCLASE-RELATED"/>
    <property type="match status" value="1"/>
</dbReference>
<proteinExistence type="predicted"/>
<feature type="domain" description="Radical SAM core" evidence="9">
    <location>
        <begin position="192"/>
        <end position="408"/>
    </location>
</feature>
<dbReference type="PANTHER" id="PTHR43409:SF7">
    <property type="entry name" value="BLL1977 PROTEIN"/>
    <property type="match status" value="1"/>
</dbReference>
<evidence type="ECO:0000256" key="5">
    <source>
        <dbReference type="ARBA" id="ARBA00022723"/>
    </source>
</evidence>
<dbReference type="SUPFAM" id="SSF102114">
    <property type="entry name" value="Radical SAM enzymes"/>
    <property type="match status" value="1"/>
</dbReference>
<dbReference type="SFLD" id="SFLDG01082">
    <property type="entry name" value="B12-binding_domain_containing"/>
    <property type="match status" value="1"/>
</dbReference>
<dbReference type="InterPro" id="IPR034466">
    <property type="entry name" value="Methyltransferase_Class_B"/>
</dbReference>
<dbReference type="CDD" id="cd02068">
    <property type="entry name" value="radical_SAM_B12_BD"/>
    <property type="match status" value="1"/>
</dbReference>
<keyword evidence="7" id="KW-0411">Iron-sulfur</keyword>
<dbReference type="SFLD" id="SFLDG01123">
    <property type="entry name" value="methyltransferase_(Class_B)"/>
    <property type="match status" value="1"/>
</dbReference>
<dbReference type="InterPro" id="IPR006158">
    <property type="entry name" value="Cobalamin-bd"/>
</dbReference>
<dbReference type="RefSeq" id="WP_260748988.1">
    <property type="nucleotide sequence ID" value="NZ_CP092109.1"/>
</dbReference>
<evidence type="ECO:0000259" key="9">
    <source>
        <dbReference type="PROSITE" id="PS51918"/>
    </source>
</evidence>
<evidence type="ECO:0000259" key="8">
    <source>
        <dbReference type="PROSITE" id="PS51332"/>
    </source>
</evidence>
<sequence>MQILLVNPPNCGRSIPEEQYGITSLKQIFRGEPLALETLAGNLHGHDVAIADLKTDPQCLQRALEDLRPDVVGFTAVTCEANTVLRLAGQAKETCGALTVAGGSHASNDPEFFNHPAMDFVVIGLGKKSFRELVDALDSGNLQPEIPGIAKTTPHAPMFWTPRVFTQADLVEEHPPRYDLVAPHRAHYTLKSLGLELGFVASAHGCPFDCDFCCIAPITGGRYLTQSIDAVIRDIGLLGDIPVIRLVDANTFGNPEHAAKLAQAIQDAGIRKHFLADVRSDTVVQHPNLLRKWKEIGLRAVIIGFEEISDQALATMNKSNCAEMNREAVAILHEIGITIVGDYIVSPDYDERDFDQLERYLSDNPVDLPIFTVLTPLPGTPLHARMKERITIHDLDYYTLTNAVVPTRLKEKIFYERYAGLIQAGHANARL</sequence>
<dbReference type="PROSITE" id="PS51332">
    <property type="entry name" value="B12_BINDING"/>
    <property type="match status" value="1"/>
</dbReference>
<dbReference type="Proteomes" id="UP001060414">
    <property type="component" value="Chromosome"/>
</dbReference>
<dbReference type="SMART" id="SM00729">
    <property type="entry name" value="Elp3"/>
    <property type="match status" value="1"/>
</dbReference>
<keyword evidence="6" id="KW-0408">Iron</keyword>
<dbReference type="Pfam" id="PF02310">
    <property type="entry name" value="B12-binding"/>
    <property type="match status" value="1"/>
</dbReference>
<evidence type="ECO:0000256" key="6">
    <source>
        <dbReference type="ARBA" id="ARBA00023004"/>
    </source>
</evidence>
<protein>
    <submittedName>
        <fullName evidence="10">B12-binding domain-containing radical SAM protein</fullName>
    </submittedName>
</protein>
<keyword evidence="4" id="KW-0949">S-adenosyl-L-methionine</keyword>
<dbReference type="SFLD" id="SFLDS00029">
    <property type="entry name" value="Radical_SAM"/>
    <property type="match status" value="1"/>
</dbReference>
<keyword evidence="5" id="KW-0479">Metal-binding</keyword>
<evidence type="ECO:0000313" key="11">
    <source>
        <dbReference type="Proteomes" id="UP001060414"/>
    </source>
</evidence>